<keyword evidence="5 7" id="KW-0964">Secreted</keyword>
<dbReference type="InterPro" id="IPR002371">
    <property type="entry name" value="FlgK"/>
</dbReference>
<dbReference type="InterPro" id="IPR010930">
    <property type="entry name" value="Flg_bb/hook_C_dom"/>
</dbReference>
<dbReference type="InterPro" id="IPR053927">
    <property type="entry name" value="FlgK_helical"/>
</dbReference>
<reference evidence="12" key="1">
    <citation type="journal article" date="2019" name="Int. J. Syst. Evol. Microbiol.">
        <title>The Global Catalogue of Microorganisms (GCM) 10K type strain sequencing project: providing services to taxonomists for standard genome sequencing and annotation.</title>
        <authorList>
            <consortium name="The Broad Institute Genomics Platform"/>
            <consortium name="The Broad Institute Genome Sequencing Center for Infectious Disease"/>
            <person name="Wu L."/>
            <person name="Ma J."/>
        </authorList>
    </citation>
    <scope>NUCLEOTIDE SEQUENCE [LARGE SCALE GENOMIC DNA]</scope>
    <source>
        <strain evidence="12">CGMCC 1.15044</strain>
    </source>
</reference>
<dbReference type="InterPro" id="IPR001444">
    <property type="entry name" value="Flag_bb_rod_N"/>
</dbReference>
<evidence type="ECO:0000256" key="5">
    <source>
        <dbReference type="ARBA" id="ARBA00022525"/>
    </source>
</evidence>
<evidence type="ECO:0000259" key="8">
    <source>
        <dbReference type="Pfam" id="PF00460"/>
    </source>
</evidence>
<dbReference type="SUPFAM" id="SSF64518">
    <property type="entry name" value="Phase 1 flagellin"/>
    <property type="match status" value="1"/>
</dbReference>
<evidence type="ECO:0000259" key="9">
    <source>
        <dbReference type="Pfam" id="PF06429"/>
    </source>
</evidence>
<feature type="domain" description="Flagellar hook-associated protein FlgK helical" evidence="10">
    <location>
        <begin position="102"/>
        <end position="306"/>
    </location>
</feature>
<name>A0ABQ1GHC1_9BACL</name>
<evidence type="ECO:0000256" key="3">
    <source>
        <dbReference type="ARBA" id="ARBA00009677"/>
    </source>
</evidence>
<comment type="caution">
    <text evidence="11">The sequence shown here is derived from an EMBL/GenBank/DDBJ whole genome shotgun (WGS) entry which is preliminary data.</text>
</comment>
<keyword evidence="6 7" id="KW-0975">Bacterial flagellum</keyword>
<feature type="domain" description="Flagellar basal-body/hook protein C-terminal" evidence="9">
    <location>
        <begin position="476"/>
        <end position="515"/>
    </location>
</feature>
<evidence type="ECO:0000259" key="10">
    <source>
        <dbReference type="Pfam" id="PF22638"/>
    </source>
</evidence>
<evidence type="ECO:0000313" key="12">
    <source>
        <dbReference type="Proteomes" id="UP000609323"/>
    </source>
</evidence>
<dbReference type="RefSeq" id="WP_094094435.1">
    <property type="nucleotide sequence ID" value="NZ_BMHF01000011.1"/>
</dbReference>
<dbReference type="EMBL" id="BMHF01000011">
    <property type="protein sequence ID" value="GGA43696.1"/>
    <property type="molecule type" value="Genomic_DNA"/>
</dbReference>
<evidence type="ECO:0000256" key="6">
    <source>
        <dbReference type="ARBA" id="ARBA00023143"/>
    </source>
</evidence>
<protein>
    <recommendedName>
        <fullName evidence="4 7">Flagellar hook-associated protein 1</fullName>
        <shortName evidence="7">HAP1</shortName>
    </recommendedName>
</protein>
<keyword evidence="11" id="KW-0282">Flagellum</keyword>
<dbReference type="NCBIfam" id="TIGR02492">
    <property type="entry name" value="flgK_ends"/>
    <property type="match status" value="1"/>
</dbReference>
<evidence type="ECO:0000256" key="4">
    <source>
        <dbReference type="ARBA" id="ARBA00016244"/>
    </source>
</evidence>
<evidence type="ECO:0000256" key="2">
    <source>
        <dbReference type="ARBA" id="ARBA00004613"/>
    </source>
</evidence>
<dbReference type="Pfam" id="PF00460">
    <property type="entry name" value="Flg_bb_rod"/>
    <property type="match status" value="1"/>
</dbReference>
<feature type="domain" description="Flagellar basal body rod protein N-terminal" evidence="8">
    <location>
        <begin position="9"/>
        <end position="38"/>
    </location>
</feature>
<evidence type="ECO:0000256" key="1">
    <source>
        <dbReference type="ARBA" id="ARBA00004365"/>
    </source>
</evidence>
<dbReference type="Proteomes" id="UP000609323">
    <property type="component" value="Unassembled WGS sequence"/>
</dbReference>
<comment type="similarity">
    <text evidence="3 7">Belongs to the flagella basal body rod proteins family.</text>
</comment>
<dbReference type="PRINTS" id="PR01005">
    <property type="entry name" value="FLGHOOKAP1"/>
</dbReference>
<sequence>MTSTFHSIETAKRSLFTQTAALNTTGHNIANANTEGYTRQRVNMQASIPMEAYGLNRSVSPGQLGTGVEFSSITRIREGFLDGQFRNENTANGSWTTQADALDKLQGIFNEPSDSGIRTVLDNFWNAWSDLSKDPENVTARRIVKENAAALTDALNYMSGQLTNLKQDLTTNVGVKANEVQGYLTSIADLNKSITRIEGLGDDANDLRDQRDLLTDKLSKIINISVQDTDQGYTILMGNETLVEGNEVAVQVNEGDTPEEQGAFLENAFTSGSLTGGEVYGMLYSRENYVNDYSKQMDELANTLANGEIKITLPKGSNLPAGVSVTGVDGSTISGTVAEDTEVIVNGINGLHQLGYTLDGTTTGGLPFFEGGPPITASNIKVNSAILSDPSLIASSLRTTGTGDEEAVVKGNNSLALLMGNLKQTTFLSVDGKRNATVDSYYSSMVGQLGVQAQEATRQSQNSDILLQQSDSSRQSVSGVSLDEEMSEMIKYQHAYSAAARFMTTFDEMLDKLINSTGTVGR</sequence>
<comment type="subcellular location">
    <subcellularLocation>
        <location evidence="1 7">Bacterial flagellum</location>
    </subcellularLocation>
    <subcellularLocation>
        <location evidence="2 7">Secreted</location>
    </subcellularLocation>
</comment>
<dbReference type="PANTHER" id="PTHR30033">
    <property type="entry name" value="FLAGELLAR HOOK-ASSOCIATED PROTEIN 1"/>
    <property type="match status" value="1"/>
</dbReference>
<evidence type="ECO:0000256" key="7">
    <source>
        <dbReference type="RuleBase" id="RU362065"/>
    </source>
</evidence>
<organism evidence="11 12">
    <name type="scientific">Paenibacillus physcomitrellae</name>
    <dbReference type="NCBI Taxonomy" id="1619311"/>
    <lineage>
        <taxon>Bacteria</taxon>
        <taxon>Bacillati</taxon>
        <taxon>Bacillota</taxon>
        <taxon>Bacilli</taxon>
        <taxon>Bacillales</taxon>
        <taxon>Paenibacillaceae</taxon>
        <taxon>Paenibacillus</taxon>
    </lineage>
</organism>
<dbReference type="PANTHER" id="PTHR30033:SF1">
    <property type="entry name" value="FLAGELLAR HOOK-ASSOCIATED PROTEIN 1"/>
    <property type="match status" value="1"/>
</dbReference>
<proteinExistence type="inferred from homology"/>
<keyword evidence="12" id="KW-1185">Reference proteome</keyword>
<dbReference type="Pfam" id="PF22638">
    <property type="entry name" value="FlgK_D1"/>
    <property type="match status" value="1"/>
</dbReference>
<evidence type="ECO:0000313" key="11">
    <source>
        <dbReference type="EMBL" id="GGA43696.1"/>
    </source>
</evidence>
<keyword evidence="11" id="KW-0969">Cilium</keyword>
<accession>A0ABQ1GHC1</accession>
<dbReference type="Pfam" id="PF06429">
    <property type="entry name" value="Flg_bbr_C"/>
    <property type="match status" value="1"/>
</dbReference>
<keyword evidence="11" id="KW-0966">Cell projection</keyword>
<gene>
    <name evidence="7 11" type="primary">flgK</name>
    <name evidence="11" type="ORF">GCM10010917_31250</name>
</gene>